<dbReference type="InterPro" id="IPR002559">
    <property type="entry name" value="Transposase_11"/>
</dbReference>
<sequence length="239" mass="26901">MQSLFLLMGKNPFAVPDYSTLCLRQKSLPVAIRNRLESGEKLVIGIDSTGLKVYGEGEWKVCKPGWSKHRTWRKLHVCIDLNTQEILSIELTGNEEDDAIVGSKMLDEKTGNILRFHGDGAYDKFGFSEVLGSSIEQIIPLPKNAVIQDAKGKKPLPDYLNQRNGVVEYIAKYVSKSWKKQNGYHRGSLNEVVMFRYKRIFGGGLDGRTVENQKTEVKLNCLTLDKFIGIGMPDAYKIS</sequence>
<evidence type="ECO:0000259" key="1">
    <source>
        <dbReference type="Pfam" id="PF01609"/>
    </source>
</evidence>
<dbReference type="InterPro" id="IPR053172">
    <property type="entry name" value="Tn903_transposase"/>
</dbReference>
<dbReference type="InterPro" id="IPR053520">
    <property type="entry name" value="Transposase_Tn903"/>
</dbReference>
<gene>
    <name evidence="2" type="ORF">EZS27_039901</name>
</gene>
<name>A0A5J4PGN3_9ZZZZ</name>
<dbReference type="EMBL" id="SNRY01008490">
    <property type="protein sequence ID" value="KAA6308432.1"/>
    <property type="molecule type" value="Genomic_DNA"/>
</dbReference>
<organism evidence="2">
    <name type="scientific">termite gut metagenome</name>
    <dbReference type="NCBI Taxonomy" id="433724"/>
    <lineage>
        <taxon>unclassified sequences</taxon>
        <taxon>metagenomes</taxon>
        <taxon>organismal metagenomes</taxon>
    </lineage>
</organism>
<dbReference type="GO" id="GO:0003677">
    <property type="term" value="F:DNA binding"/>
    <property type="evidence" value="ECO:0007669"/>
    <property type="project" value="InterPro"/>
</dbReference>
<dbReference type="GO" id="GO:0006313">
    <property type="term" value="P:DNA transposition"/>
    <property type="evidence" value="ECO:0007669"/>
    <property type="project" value="InterPro"/>
</dbReference>
<dbReference type="PANTHER" id="PTHR34631">
    <property type="match status" value="1"/>
</dbReference>
<dbReference type="Pfam" id="PF01609">
    <property type="entry name" value="DDE_Tnp_1"/>
    <property type="match status" value="1"/>
</dbReference>
<proteinExistence type="predicted"/>
<dbReference type="NCBIfam" id="NF033579">
    <property type="entry name" value="transpos_IS5_2"/>
    <property type="match status" value="1"/>
</dbReference>
<reference evidence="2" key="1">
    <citation type="submission" date="2019-03" db="EMBL/GenBank/DDBJ databases">
        <title>Single cell metagenomics reveals metabolic interactions within the superorganism composed of flagellate Streblomastix strix and complex community of Bacteroidetes bacteria on its surface.</title>
        <authorList>
            <person name="Treitli S.C."/>
            <person name="Kolisko M."/>
            <person name="Husnik F."/>
            <person name="Keeling P."/>
            <person name="Hampl V."/>
        </authorList>
    </citation>
    <scope>NUCLEOTIDE SEQUENCE</scope>
    <source>
        <strain evidence="2">STM</strain>
    </source>
</reference>
<dbReference type="PANTHER" id="PTHR34631:SF3">
    <property type="entry name" value="ISSOD12 TRANSPOSASE TNPA_ISSOD12"/>
    <property type="match status" value="1"/>
</dbReference>
<protein>
    <recommendedName>
        <fullName evidence="1">Transposase IS4-like domain-containing protein</fullName>
    </recommendedName>
</protein>
<dbReference type="GO" id="GO:0004803">
    <property type="term" value="F:transposase activity"/>
    <property type="evidence" value="ECO:0007669"/>
    <property type="project" value="InterPro"/>
</dbReference>
<dbReference type="AlphaFoldDB" id="A0A5J4PGN3"/>
<accession>A0A5J4PGN3</accession>
<comment type="caution">
    <text evidence="2">The sequence shown here is derived from an EMBL/GenBank/DDBJ whole genome shotgun (WGS) entry which is preliminary data.</text>
</comment>
<feature type="domain" description="Transposase IS4-like" evidence="1">
    <location>
        <begin position="41"/>
        <end position="179"/>
    </location>
</feature>
<evidence type="ECO:0000313" key="2">
    <source>
        <dbReference type="EMBL" id="KAA6308432.1"/>
    </source>
</evidence>